<reference evidence="2" key="1">
    <citation type="submission" date="2021-06" db="EMBL/GenBank/DDBJ databases">
        <title>Parelaphostrongylus tenuis whole genome reference sequence.</title>
        <authorList>
            <person name="Garwood T.J."/>
            <person name="Larsen P.A."/>
            <person name="Fountain-Jones N.M."/>
            <person name="Garbe J.R."/>
            <person name="Macchietto M.G."/>
            <person name="Kania S.A."/>
            <person name="Gerhold R.W."/>
            <person name="Richards J.E."/>
            <person name="Wolf T.M."/>
        </authorList>
    </citation>
    <scope>NUCLEOTIDE SEQUENCE</scope>
    <source>
        <strain evidence="2">MNPRO001-30</strain>
        <tissue evidence="2">Meninges</tissue>
    </source>
</reference>
<organism evidence="2 3">
    <name type="scientific">Parelaphostrongylus tenuis</name>
    <name type="common">Meningeal worm</name>
    <dbReference type="NCBI Taxonomy" id="148309"/>
    <lineage>
        <taxon>Eukaryota</taxon>
        <taxon>Metazoa</taxon>
        <taxon>Ecdysozoa</taxon>
        <taxon>Nematoda</taxon>
        <taxon>Chromadorea</taxon>
        <taxon>Rhabditida</taxon>
        <taxon>Rhabditina</taxon>
        <taxon>Rhabditomorpha</taxon>
        <taxon>Strongyloidea</taxon>
        <taxon>Metastrongylidae</taxon>
        <taxon>Parelaphostrongylus</taxon>
    </lineage>
</organism>
<feature type="compositionally biased region" description="Low complexity" evidence="1">
    <location>
        <begin position="64"/>
        <end position="75"/>
    </location>
</feature>
<sequence>MWKNITGSGSTFDFHSVADRNIKEENEVAVKQRRLEDVRRRSTGKVGHLPAHPDTREGNRKAARAGAREAAIQAANKASKEVLSERRKEKERQRSKNQPRK</sequence>
<dbReference type="AlphaFoldDB" id="A0AAD5MCU5"/>
<evidence type="ECO:0000313" key="3">
    <source>
        <dbReference type="Proteomes" id="UP001196413"/>
    </source>
</evidence>
<feature type="region of interest" description="Disordered" evidence="1">
    <location>
        <begin position="1"/>
        <end position="101"/>
    </location>
</feature>
<feature type="compositionally biased region" description="Basic and acidic residues" evidence="1">
    <location>
        <begin position="78"/>
        <end position="94"/>
    </location>
</feature>
<gene>
    <name evidence="2" type="ORF">KIN20_011400</name>
</gene>
<feature type="compositionally biased region" description="Basic and acidic residues" evidence="1">
    <location>
        <begin position="16"/>
        <end position="40"/>
    </location>
</feature>
<feature type="compositionally biased region" description="Basic and acidic residues" evidence="1">
    <location>
        <begin position="51"/>
        <end position="60"/>
    </location>
</feature>
<feature type="compositionally biased region" description="Polar residues" evidence="1">
    <location>
        <begin position="1"/>
        <end position="13"/>
    </location>
</feature>
<dbReference type="Proteomes" id="UP001196413">
    <property type="component" value="Unassembled WGS sequence"/>
</dbReference>
<evidence type="ECO:0000313" key="2">
    <source>
        <dbReference type="EMBL" id="KAJ1354458.1"/>
    </source>
</evidence>
<dbReference type="EMBL" id="JAHQIW010002088">
    <property type="protein sequence ID" value="KAJ1354458.1"/>
    <property type="molecule type" value="Genomic_DNA"/>
</dbReference>
<accession>A0AAD5MCU5</accession>
<keyword evidence="3" id="KW-1185">Reference proteome</keyword>
<evidence type="ECO:0000256" key="1">
    <source>
        <dbReference type="SAM" id="MobiDB-lite"/>
    </source>
</evidence>
<protein>
    <submittedName>
        <fullName evidence="2">Uncharacterized protein</fullName>
    </submittedName>
</protein>
<proteinExistence type="predicted"/>
<comment type="caution">
    <text evidence="2">The sequence shown here is derived from an EMBL/GenBank/DDBJ whole genome shotgun (WGS) entry which is preliminary data.</text>
</comment>
<name>A0AAD5MCU5_PARTN</name>